<name>A0A816F4T6_9BILA</name>
<proteinExistence type="predicted"/>
<evidence type="ECO:0000313" key="3">
    <source>
        <dbReference type="Proteomes" id="UP000663829"/>
    </source>
</evidence>
<feature type="non-terminal residue" evidence="1">
    <location>
        <position position="1"/>
    </location>
</feature>
<evidence type="ECO:0000313" key="2">
    <source>
        <dbReference type="EMBL" id="CAF4600289.1"/>
    </source>
</evidence>
<evidence type="ECO:0008006" key="4">
    <source>
        <dbReference type="Google" id="ProtNLM"/>
    </source>
</evidence>
<accession>A0A816F4T6</accession>
<sequence length="255" mass="29015">VFDDINGKSHVEFQSDARIDSKQDVSLLDSDQQRLLSLACKPKTLLQIPWFDGQPSTRFTDAQESLDIAMIELLKISCTDDRLVLELASYLRGGAARWFRRNLQHLKTSKKFEQRFLEQFQEQVITQMDSINDGQWNSSGVQQRMSTDYSTVNKNAIQQSSVNLKTDHSSHVTTNRNLARMNQSSACKLANNDSMLLNHPQHSLIKTTEIMKDNQPHILKFSGSLSDDPGSWLDSVLAVIENTTMNPQQRRDFVA</sequence>
<dbReference type="Proteomes" id="UP000663829">
    <property type="component" value="Unassembled WGS sequence"/>
</dbReference>
<dbReference type="EMBL" id="CAJNOQ010054569">
    <property type="protein sequence ID" value="CAF1658193.1"/>
    <property type="molecule type" value="Genomic_DNA"/>
</dbReference>
<organism evidence="1 3">
    <name type="scientific">Didymodactylos carnosus</name>
    <dbReference type="NCBI Taxonomy" id="1234261"/>
    <lineage>
        <taxon>Eukaryota</taxon>
        <taxon>Metazoa</taxon>
        <taxon>Spiralia</taxon>
        <taxon>Gnathifera</taxon>
        <taxon>Rotifera</taxon>
        <taxon>Eurotatoria</taxon>
        <taxon>Bdelloidea</taxon>
        <taxon>Philodinida</taxon>
        <taxon>Philodinidae</taxon>
        <taxon>Didymodactylos</taxon>
    </lineage>
</organism>
<feature type="non-terminal residue" evidence="1">
    <location>
        <position position="255"/>
    </location>
</feature>
<dbReference type="AlphaFoldDB" id="A0A816F4T6"/>
<dbReference type="EMBL" id="CAJOBC010127479">
    <property type="protein sequence ID" value="CAF4600289.1"/>
    <property type="molecule type" value="Genomic_DNA"/>
</dbReference>
<reference evidence="1" key="1">
    <citation type="submission" date="2021-02" db="EMBL/GenBank/DDBJ databases">
        <authorList>
            <person name="Nowell W R."/>
        </authorList>
    </citation>
    <scope>NUCLEOTIDE SEQUENCE</scope>
</reference>
<evidence type="ECO:0000313" key="1">
    <source>
        <dbReference type="EMBL" id="CAF1658193.1"/>
    </source>
</evidence>
<comment type="caution">
    <text evidence="1">The sequence shown here is derived from an EMBL/GenBank/DDBJ whole genome shotgun (WGS) entry which is preliminary data.</text>
</comment>
<dbReference type="Proteomes" id="UP000681722">
    <property type="component" value="Unassembled WGS sequence"/>
</dbReference>
<keyword evidence="3" id="KW-1185">Reference proteome</keyword>
<gene>
    <name evidence="1" type="ORF">GPM918_LOCUS45861</name>
    <name evidence="2" type="ORF">SRO942_LOCUS48837</name>
</gene>
<protein>
    <recommendedName>
        <fullName evidence="4">Retrotransposon gag domain-containing protein</fullName>
    </recommendedName>
</protein>